<dbReference type="EMBL" id="JAGSPD010000016">
    <property type="protein sequence ID" value="MBV7270520.1"/>
    <property type="molecule type" value="Genomic_DNA"/>
</dbReference>
<protein>
    <recommendedName>
        <fullName evidence="3">Trimeric autotransporter adhesin YadA-like head domain-containing protein</fullName>
    </recommendedName>
</protein>
<dbReference type="RefSeq" id="WP_218547696.1">
    <property type="nucleotide sequence ID" value="NZ_JAGSPD010000016.1"/>
</dbReference>
<evidence type="ECO:0000313" key="1">
    <source>
        <dbReference type="EMBL" id="MBV7270520.1"/>
    </source>
</evidence>
<sequence>MTQANRLAIGSPAEGLMVYQTNSPEGFWFYDGVSWNQLTFWDTGEFQSIGGIVQNTTDISNDDFVFGSTTLSGSDSRFFFDKSKSAFRAGISFGNEWDDANVGDYSVVLGAGTASGNSSFSTVFGLASGNAAVAFQGSISSGNESFTAGSGTSSEGDSSIAMGTSNTIGTDGDSAVALGSGNGITA</sequence>
<reference evidence="1" key="1">
    <citation type="submission" date="2021-04" db="EMBL/GenBank/DDBJ databases">
        <authorList>
            <person name="Pira H."/>
            <person name="Risdian C."/>
            <person name="Wink J."/>
        </authorList>
    </citation>
    <scope>NUCLEOTIDE SEQUENCE</scope>
    <source>
        <strain evidence="1">WHY3</strain>
    </source>
</reference>
<gene>
    <name evidence="1" type="ORF">KCG49_15130</name>
</gene>
<dbReference type="AlphaFoldDB" id="A0A9X1JPB1"/>
<name>A0A9X1JPB1_9FLAO</name>
<dbReference type="Proteomes" id="UP001138894">
    <property type="component" value="Unassembled WGS sequence"/>
</dbReference>
<comment type="caution">
    <text evidence="1">The sequence shown here is derived from an EMBL/GenBank/DDBJ whole genome shotgun (WGS) entry which is preliminary data.</text>
</comment>
<evidence type="ECO:0008006" key="3">
    <source>
        <dbReference type="Google" id="ProtNLM"/>
    </source>
</evidence>
<accession>A0A9X1JPB1</accession>
<feature type="non-terminal residue" evidence="1">
    <location>
        <position position="186"/>
    </location>
</feature>
<proteinExistence type="predicted"/>
<organism evidence="1 2">
    <name type="scientific">Winogradskyella luteola</name>
    <dbReference type="NCBI Taxonomy" id="2828330"/>
    <lineage>
        <taxon>Bacteria</taxon>
        <taxon>Pseudomonadati</taxon>
        <taxon>Bacteroidota</taxon>
        <taxon>Flavobacteriia</taxon>
        <taxon>Flavobacteriales</taxon>
        <taxon>Flavobacteriaceae</taxon>
        <taxon>Winogradskyella</taxon>
    </lineage>
</organism>
<keyword evidence="2" id="KW-1185">Reference proteome</keyword>
<evidence type="ECO:0000313" key="2">
    <source>
        <dbReference type="Proteomes" id="UP001138894"/>
    </source>
</evidence>